<dbReference type="InterPro" id="IPR010679">
    <property type="entry name" value="DUF1254"/>
</dbReference>
<dbReference type="InterPro" id="IPR037050">
    <property type="entry name" value="DUF1254_sf"/>
</dbReference>
<dbReference type="EMBL" id="ANOG01000540">
    <property type="protein sequence ID" value="EMI19301.1"/>
    <property type="molecule type" value="Genomic_DNA"/>
</dbReference>
<comment type="caution">
    <text evidence="3">The sequence shown here is derived from an EMBL/GenBank/DDBJ whole genome shotgun (WGS) entry which is preliminary data.</text>
</comment>
<dbReference type="Pfam" id="PF06863">
    <property type="entry name" value="DUF1254"/>
    <property type="match status" value="1"/>
</dbReference>
<feature type="signal peptide" evidence="1">
    <location>
        <begin position="1"/>
        <end position="25"/>
    </location>
</feature>
<evidence type="ECO:0000256" key="1">
    <source>
        <dbReference type="SAM" id="SignalP"/>
    </source>
</evidence>
<keyword evidence="1" id="KW-0732">Signal</keyword>
<feature type="chain" id="PRO_5004070551" evidence="1">
    <location>
        <begin position="26"/>
        <end position="212"/>
    </location>
</feature>
<dbReference type="Gene3D" id="1.10.3360.10">
    <property type="entry name" value="VPA0735-like domain"/>
    <property type="match status" value="1"/>
</dbReference>
<dbReference type="SUPFAM" id="SSF160935">
    <property type="entry name" value="VPA0735-like"/>
    <property type="match status" value="1"/>
</dbReference>
<name>M5RJE9_9BACT</name>
<feature type="domain" description="DUF1254" evidence="2">
    <location>
        <begin position="112"/>
        <end position="211"/>
    </location>
</feature>
<evidence type="ECO:0000313" key="4">
    <source>
        <dbReference type="Proteomes" id="UP000011991"/>
    </source>
</evidence>
<proteinExistence type="predicted"/>
<keyword evidence="3" id="KW-0449">Lipoprotein</keyword>
<dbReference type="Gene3D" id="2.60.40.1610">
    <property type="entry name" value="Domain of unknown function DUF1254"/>
    <property type="match status" value="1"/>
</dbReference>
<organism evidence="3 4">
    <name type="scientific">Rhodopirellula maiorica SM1</name>
    <dbReference type="NCBI Taxonomy" id="1265738"/>
    <lineage>
        <taxon>Bacteria</taxon>
        <taxon>Pseudomonadati</taxon>
        <taxon>Planctomycetota</taxon>
        <taxon>Planctomycetia</taxon>
        <taxon>Pirellulales</taxon>
        <taxon>Pirellulaceae</taxon>
        <taxon>Novipirellula</taxon>
    </lineage>
</organism>
<accession>M5RJE9</accession>
<evidence type="ECO:0000259" key="2">
    <source>
        <dbReference type="Pfam" id="PF06863"/>
    </source>
</evidence>
<dbReference type="Proteomes" id="UP000011991">
    <property type="component" value="Unassembled WGS sequence"/>
</dbReference>
<gene>
    <name evidence="3" type="ORF">RMSM_03759</name>
</gene>
<keyword evidence="4" id="KW-1185">Reference proteome</keyword>
<sequence>MNMKLKAAIAFACAVIILVAAEVQAQQSESEFQNLMPVTGTVDTYFGEFELDHSFPAEGEAEKIYDLMDHQRAAQLYLWGLPIAGMTRLHQGYVDAIEDYGYNKLLSVKSFNARRGVLTANETTHYFWGVGDTRDAALVLKVPKGLAVGMIVDMWQQSPTDLGVFGPNAGEGDHLVIVGPNTPADQIPEPADGQDVHKISTNQVFYLMRMLG</sequence>
<evidence type="ECO:0000313" key="3">
    <source>
        <dbReference type="EMBL" id="EMI19301.1"/>
    </source>
</evidence>
<reference evidence="3 4" key="1">
    <citation type="journal article" date="2013" name="Mar. Genomics">
        <title>Expression of sulfatases in Rhodopirellula baltica and the diversity of sulfatases in the genus Rhodopirellula.</title>
        <authorList>
            <person name="Wegner C.E."/>
            <person name="Richter-Heitmann T."/>
            <person name="Klindworth A."/>
            <person name="Klockow C."/>
            <person name="Richter M."/>
            <person name="Achstetter T."/>
            <person name="Glockner F.O."/>
            <person name="Harder J."/>
        </authorList>
    </citation>
    <scope>NUCLEOTIDE SEQUENCE [LARGE SCALE GENOMIC DNA]</scope>
    <source>
        <strain evidence="3 4">SM1</strain>
    </source>
</reference>
<dbReference type="AlphaFoldDB" id="M5RJE9"/>
<protein>
    <submittedName>
        <fullName evidence="3">Lipoprotein</fullName>
    </submittedName>
</protein>
<dbReference type="RefSeq" id="WP_008698885.1">
    <property type="nucleotide sequence ID" value="NZ_ANOG01000540.1"/>
</dbReference>
<feature type="non-terminal residue" evidence="3">
    <location>
        <position position="212"/>
    </location>
</feature>